<evidence type="ECO:0000256" key="2">
    <source>
        <dbReference type="SAM" id="SignalP"/>
    </source>
</evidence>
<keyword evidence="1" id="KW-1133">Transmembrane helix</keyword>
<dbReference type="AlphaFoldDB" id="A0AAV7K9N9"/>
<accession>A0AAV7K9N9</accession>
<evidence type="ECO:0000313" key="4">
    <source>
        <dbReference type="Proteomes" id="UP001165289"/>
    </source>
</evidence>
<keyword evidence="4" id="KW-1185">Reference proteome</keyword>
<keyword evidence="1" id="KW-0812">Transmembrane</keyword>
<dbReference type="EMBL" id="JAKMXF010000110">
    <property type="protein sequence ID" value="KAI6658057.1"/>
    <property type="molecule type" value="Genomic_DNA"/>
</dbReference>
<gene>
    <name evidence="3" type="ORF">LOD99_15770</name>
</gene>
<evidence type="ECO:0000313" key="3">
    <source>
        <dbReference type="EMBL" id="KAI6658057.1"/>
    </source>
</evidence>
<feature type="signal peptide" evidence="2">
    <location>
        <begin position="1"/>
        <end position="18"/>
    </location>
</feature>
<keyword evidence="2" id="KW-0732">Signal</keyword>
<sequence>MKLLSTFLCLAFVAFAYGDHIAELSNSSFYQTGYTTAYTDIANNITYIYNNTPISEWDDVSKGLRLTVLPDFSVLTSRDDEIQYFWSQVLCAYKKREFYNPFEANDRSVFYFLPMAKEGPDGVFKYSTTDTNSSIYSVLQAGIITYTATIINDTLSMFDFKFEDKDSYTTYLTNYSTFELLMPEFSVYRLPPQCSESRHLCTSCPTQPLTEIKDYSASGTLRITRTNLTTGEEQTIVEEIPYHIWYTFDHKFTRITINKKDYVYSAKDHALFSWTPTKCEYQEKSHNFEGGHFIGALSREADEIRPGIYEYKGVDHSFLIGSDHHDANATYTLYTRDGVMEELVIDTKGEELKHTLLIKFKTFSTAKTDRELFHLPLQCIEFIFLCPGCFFNAATALLPTNIIVLALLSLLFILFI</sequence>
<name>A0AAV7K9N9_9METZ</name>
<dbReference type="Proteomes" id="UP001165289">
    <property type="component" value="Unassembled WGS sequence"/>
</dbReference>
<comment type="caution">
    <text evidence="3">The sequence shown here is derived from an EMBL/GenBank/DDBJ whole genome shotgun (WGS) entry which is preliminary data.</text>
</comment>
<organism evidence="3 4">
    <name type="scientific">Oopsacas minuta</name>
    <dbReference type="NCBI Taxonomy" id="111878"/>
    <lineage>
        <taxon>Eukaryota</taxon>
        <taxon>Metazoa</taxon>
        <taxon>Porifera</taxon>
        <taxon>Hexactinellida</taxon>
        <taxon>Hexasterophora</taxon>
        <taxon>Lyssacinosida</taxon>
        <taxon>Leucopsacidae</taxon>
        <taxon>Oopsacas</taxon>
    </lineage>
</organism>
<reference evidence="3 4" key="1">
    <citation type="journal article" date="2023" name="BMC Biol.">
        <title>The compact genome of the sponge Oopsacas minuta (Hexactinellida) is lacking key metazoan core genes.</title>
        <authorList>
            <person name="Santini S."/>
            <person name="Schenkelaars Q."/>
            <person name="Jourda C."/>
            <person name="Duchesne M."/>
            <person name="Belahbib H."/>
            <person name="Rocher C."/>
            <person name="Selva M."/>
            <person name="Riesgo A."/>
            <person name="Vervoort M."/>
            <person name="Leys S.P."/>
            <person name="Kodjabachian L."/>
            <person name="Le Bivic A."/>
            <person name="Borchiellini C."/>
            <person name="Claverie J.M."/>
            <person name="Renard E."/>
        </authorList>
    </citation>
    <scope>NUCLEOTIDE SEQUENCE [LARGE SCALE GENOMIC DNA]</scope>
    <source>
        <strain evidence="3">SPO-2</strain>
    </source>
</reference>
<feature type="chain" id="PRO_5043518532" evidence="2">
    <location>
        <begin position="19"/>
        <end position="416"/>
    </location>
</feature>
<evidence type="ECO:0000256" key="1">
    <source>
        <dbReference type="SAM" id="Phobius"/>
    </source>
</evidence>
<feature type="transmembrane region" description="Helical" evidence="1">
    <location>
        <begin position="390"/>
        <end position="415"/>
    </location>
</feature>
<protein>
    <submittedName>
        <fullName evidence="3">Uncharacterized protein</fullName>
    </submittedName>
</protein>
<keyword evidence="1" id="KW-0472">Membrane</keyword>
<proteinExistence type="predicted"/>